<name>A0ABM7FHU2_9ACTN</name>
<dbReference type="Proteomes" id="UP001321542">
    <property type="component" value="Chromosome"/>
</dbReference>
<gene>
    <name evidence="2" type="ORF">SGFS_070220</name>
</gene>
<sequence length="172" mass="18810">MSVNIEDSAPESENTFPPVSDTSCRTVLDTVEADDTTASVSSIFNWKDNIWPGTATLASYADDGAERAFQRLRKALKKCKSYSGVSNGGEYDAEVEVGKAPDIGDEAIAFRTVIPLKLSGEAEEALGGREEIFVRTGTSIAVFSQVQSERKGNFPRQVIEEQIERLRKAQRS</sequence>
<evidence type="ECO:0000313" key="2">
    <source>
        <dbReference type="EMBL" id="BBC35728.1"/>
    </source>
</evidence>
<protein>
    <submittedName>
        <fullName evidence="2">Uncharacterized protein</fullName>
    </submittedName>
</protein>
<evidence type="ECO:0000256" key="1">
    <source>
        <dbReference type="SAM" id="MobiDB-lite"/>
    </source>
</evidence>
<evidence type="ECO:0000313" key="3">
    <source>
        <dbReference type="Proteomes" id="UP001321542"/>
    </source>
</evidence>
<dbReference type="EMBL" id="AP018448">
    <property type="protein sequence ID" value="BBC35728.1"/>
    <property type="molecule type" value="Genomic_DNA"/>
</dbReference>
<reference evidence="2 3" key="2">
    <citation type="journal article" date="2023" name="ChemBioChem">
        <title>Acyltransferase Domain Exchange between Two Independent Type I Polyketide Synthases in the Same Producer Strain of Macrolide Antibiotics.</title>
        <authorList>
            <person name="Kudo F."/>
            <person name="Kishikawa K."/>
            <person name="Tsuboi K."/>
            <person name="Kido T."/>
            <person name="Usui T."/>
            <person name="Hashimoto J."/>
            <person name="Shin-Ya K."/>
            <person name="Miyanaga A."/>
            <person name="Eguchi T."/>
        </authorList>
    </citation>
    <scope>NUCLEOTIDE SEQUENCE [LARGE SCALE GENOMIC DNA]</scope>
    <source>
        <strain evidence="2 3">A-8890</strain>
    </source>
</reference>
<organism evidence="2 3">
    <name type="scientific">Streptomyces graminofaciens</name>
    <dbReference type="NCBI Taxonomy" id="68212"/>
    <lineage>
        <taxon>Bacteria</taxon>
        <taxon>Bacillati</taxon>
        <taxon>Actinomycetota</taxon>
        <taxon>Actinomycetes</taxon>
        <taxon>Kitasatosporales</taxon>
        <taxon>Streptomycetaceae</taxon>
        <taxon>Streptomyces</taxon>
    </lineage>
</organism>
<feature type="region of interest" description="Disordered" evidence="1">
    <location>
        <begin position="1"/>
        <end position="22"/>
    </location>
</feature>
<proteinExistence type="predicted"/>
<accession>A0ABM7FHU2</accession>
<keyword evidence="3" id="KW-1185">Reference proteome</keyword>
<reference evidence="2 3" key="1">
    <citation type="journal article" date="2010" name="ChemBioChem">
        <title>Cloning and characterization of the biosynthetic gene cluster of 16-membered macrolide antibiotic FD-891: involvement of a dual functional cytochrome P450 monooxygenase catalyzing epoxidation and hydroxylation.</title>
        <authorList>
            <person name="Kudo F."/>
            <person name="Motegi A."/>
            <person name="Mizoue K."/>
            <person name="Eguchi T."/>
        </authorList>
    </citation>
    <scope>NUCLEOTIDE SEQUENCE [LARGE SCALE GENOMIC DNA]</scope>
    <source>
        <strain evidence="2 3">A-8890</strain>
    </source>
</reference>